<protein>
    <submittedName>
        <fullName evidence="2">Uncharacterized protein</fullName>
    </submittedName>
</protein>
<reference evidence="2" key="1">
    <citation type="submission" date="2022-12" db="EMBL/GenBank/DDBJ databases">
        <title>New Phytohabitans aurantiacus sp. RD004123 nov., an actinomycete isolated from soil.</title>
        <authorList>
            <person name="Triningsih D.W."/>
            <person name="Harunari E."/>
            <person name="Igarashi Y."/>
        </authorList>
    </citation>
    <scope>NUCLEOTIDE SEQUENCE</scope>
    <source>
        <strain evidence="2">RD004123</strain>
    </source>
</reference>
<evidence type="ECO:0000313" key="3">
    <source>
        <dbReference type="Proteomes" id="UP001144280"/>
    </source>
</evidence>
<accession>A0ABQ5QUW8</accession>
<proteinExistence type="predicted"/>
<evidence type="ECO:0000313" key="2">
    <source>
        <dbReference type="EMBL" id="GLH97140.1"/>
    </source>
</evidence>
<comment type="caution">
    <text evidence="2">The sequence shown here is derived from an EMBL/GenBank/DDBJ whole genome shotgun (WGS) entry which is preliminary data.</text>
</comment>
<keyword evidence="3" id="KW-1185">Reference proteome</keyword>
<gene>
    <name evidence="2" type="ORF">Pa4123_24150</name>
</gene>
<dbReference type="Proteomes" id="UP001144280">
    <property type="component" value="Unassembled WGS sequence"/>
</dbReference>
<name>A0ABQ5QUW8_9ACTN</name>
<dbReference type="RefSeq" id="WP_281894746.1">
    <property type="nucleotide sequence ID" value="NZ_BSDI01000009.1"/>
</dbReference>
<evidence type="ECO:0000256" key="1">
    <source>
        <dbReference type="SAM" id="MobiDB-lite"/>
    </source>
</evidence>
<sequence length="116" mass="12581">MSVRKHRRAVFAELLLLADPIGFSAQGDGISLTFEFATAADLRSWLELAGLNGPCLLITEHERTDQSGRAYRSLHAYPTWHGWDIYASAVEYPDAPPLDPPTLDQLGALAASGGTD</sequence>
<organism evidence="2 3">
    <name type="scientific">Phytohabitans aurantiacus</name>
    <dbReference type="NCBI Taxonomy" id="3016789"/>
    <lineage>
        <taxon>Bacteria</taxon>
        <taxon>Bacillati</taxon>
        <taxon>Actinomycetota</taxon>
        <taxon>Actinomycetes</taxon>
        <taxon>Micromonosporales</taxon>
        <taxon>Micromonosporaceae</taxon>
    </lineage>
</organism>
<feature type="region of interest" description="Disordered" evidence="1">
    <location>
        <begin position="97"/>
        <end position="116"/>
    </location>
</feature>
<dbReference type="EMBL" id="BSDI01000009">
    <property type="protein sequence ID" value="GLH97140.1"/>
    <property type="molecule type" value="Genomic_DNA"/>
</dbReference>